<comment type="caution">
    <text evidence="2">The sequence shown here is derived from an EMBL/GenBank/DDBJ whole genome shotgun (WGS) entry which is preliminary data.</text>
</comment>
<feature type="compositionally biased region" description="Low complexity" evidence="1">
    <location>
        <begin position="228"/>
        <end position="238"/>
    </location>
</feature>
<reference evidence="2" key="1">
    <citation type="submission" date="2018-11" db="EMBL/GenBank/DDBJ databases">
        <authorList>
            <consortium name="Pathogen Informatics"/>
        </authorList>
    </citation>
    <scope>NUCLEOTIDE SEQUENCE</scope>
</reference>
<feature type="region of interest" description="Disordered" evidence="1">
    <location>
        <begin position="228"/>
        <end position="247"/>
    </location>
</feature>
<proteinExistence type="predicted"/>
<organism evidence="2 3">
    <name type="scientific">Protopolystoma xenopodis</name>
    <dbReference type="NCBI Taxonomy" id="117903"/>
    <lineage>
        <taxon>Eukaryota</taxon>
        <taxon>Metazoa</taxon>
        <taxon>Spiralia</taxon>
        <taxon>Lophotrochozoa</taxon>
        <taxon>Platyhelminthes</taxon>
        <taxon>Monogenea</taxon>
        <taxon>Polyopisthocotylea</taxon>
        <taxon>Polystomatidea</taxon>
        <taxon>Polystomatidae</taxon>
        <taxon>Protopolystoma</taxon>
    </lineage>
</organism>
<accession>A0A448X6D0</accession>
<feature type="compositionally biased region" description="Low complexity" evidence="1">
    <location>
        <begin position="197"/>
        <end position="207"/>
    </location>
</feature>
<feature type="compositionally biased region" description="Polar residues" evidence="1">
    <location>
        <begin position="77"/>
        <end position="86"/>
    </location>
</feature>
<keyword evidence="3" id="KW-1185">Reference proteome</keyword>
<protein>
    <submittedName>
        <fullName evidence="2">Uncharacterized protein</fullName>
    </submittedName>
</protein>
<evidence type="ECO:0000313" key="2">
    <source>
        <dbReference type="EMBL" id="VEL29156.1"/>
    </source>
</evidence>
<dbReference type="EMBL" id="CAAALY010100753">
    <property type="protein sequence ID" value="VEL29156.1"/>
    <property type="molecule type" value="Genomic_DNA"/>
</dbReference>
<feature type="region of interest" description="Disordered" evidence="1">
    <location>
        <begin position="27"/>
        <end position="207"/>
    </location>
</feature>
<evidence type="ECO:0000313" key="3">
    <source>
        <dbReference type="Proteomes" id="UP000784294"/>
    </source>
</evidence>
<evidence type="ECO:0000256" key="1">
    <source>
        <dbReference type="SAM" id="MobiDB-lite"/>
    </source>
</evidence>
<dbReference type="Proteomes" id="UP000784294">
    <property type="component" value="Unassembled WGS sequence"/>
</dbReference>
<name>A0A448X6D0_9PLAT</name>
<sequence>MDPKKPTSSLLGKRKRESETAALNAIEKAPGTSSNSSSVGAPVAAPVGANSGIVPGQSASTNLASSSTTGPITTSSAEDQTSSNKSQRIDKDNKTSSTVPYIISWSPVSQQKATAQKVKRKYKKIKRRTRHKQSIARTQEQGAQSTSSTVRKRTASSSSDDEPTNKKKHRGIEKKAIKKRRKRSKKTKKPTRHRKISQPSTSTQQQSDLEALLDAFAKAFVISTSAANTSVVTSQTSAPPTMTVAKDTNAIPSTSSAANTSVVTSQTSAPPTIIVAKDTNAIPSTSSLVMKKGGFEQHNANNTGNVVESSK</sequence>
<feature type="compositionally biased region" description="Low complexity" evidence="1">
    <location>
        <begin position="29"/>
        <end position="76"/>
    </location>
</feature>
<dbReference type="AlphaFoldDB" id="A0A448X6D0"/>
<feature type="compositionally biased region" description="Basic residues" evidence="1">
    <location>
        <begin position="166"/>
        <end position="196"/>
    </location>
</feature>
<feature type="compositionally biased region" description="Basic residues" evidence="1">
    <location>
        <begin position="117"/>
        <end position="134"/>
    </location>
</feature>
<feature type="compositionally biased region" description="Polar residues" evidence="1">
    <location>
        <begin position="135"/>
        <end position="149"/>
    </location>
</feature>
<gene>
    <name evidence="2" type="ORF">PXEA_LOCUS22596</name>
</gene>